<dbReference type="InterPro" id="IPR005801">
    <property type="entry name" value="ADC_synthase"/>
</dbReference>
<dbReference type="SUPFAM" id="SSF56322">
    <property type="entry name" value="ADC synthase"/>
    <property type="match status" value="1"/>
</dbReference>
<gene>
    <name evidence="4" type="ORF">QTN89_11245</name>
</gene>
<dbReference type="Gene3D" id="3.60.120.10">
    <property type="entry name" value="Anthranilate synthase"/>
    <property type="match status" value="1"/>
</dbReference>
<dbReference type="RefSeq" id="WP_289163615.1">
    <property type="nucleotide sequence ID" value="NZ_JASZZN010000007.1"/>
</dbReference>
<evidence type="ECO:0000259" key="2">
    <source>
        <dbReference type="Pfam" id="PF00425"/>
    </source>
</evidence>
<name>A0ABT7PI87_9BACT</name>
<feature type="domain" description="Anthranilate synthase component I N-terminal" evidence="3">
    <location>
        <begin position="56"/>
        <end position="159"/>
    </location>
</feature>
<dbReference type="InterPro" id="IPR015890">
    <property type="entry name" value="Chorismate_C"/>
</dbReference>
<dbReference type="InterPro" id="IPR006805">
    <property type="entry name" value="Anth_synth_I_N"/>
</dbReference>
<dbReference type="PANTHER" id="PTHR11236:SF50">
    <property type="entry name" value="AMINODEOXYCHORISMATE SYNTHASE COMPONENT 1"/>
    <property type="match status" value="1"/>
</dbReference>
<keyword evidence="5" id="KW-1185">Reference proteome</keyword>
<evidence type="ECO:0000259" key="3">
    <source>
        <dbReference type="Pfam" id="PF04715"/>
    </source>
</evidence>
<dbReference type="Proteomes" id="UP001239462">
    <property type="component" value="Unassembled WGS sequence"/>
</dbReference>
<dbReference type="PANTHER" id="PTHR11236">
    <property type="entry name" value="AMINOBENZOATE/ANTHRANILATE SYNTHASE"/>
    <property type="match status" value="1"/>
</dbReference>
<sequence>MDLHDAQSIPLVVPLRATLDPEDIFCRLEPLGRRVWLDSVHREENASPSVEDAGALQSPADPHGRYSFLTADPIVRLSAKPSDPDPWPELARLAKLLPASKVQSLPPFQGGLVGILGYESARWLEPIELATCHRQQIDDLPTPAMSFGVFDWAIAIDHDLERQWLICQGWDRDQFDRTHAGSSEATVGRKVELANKRASQVLALLDEPSPGLTEPSSAEVPGRRLPDGESHCEIRSNFAEGEFRSAVSSIVKGIGRGDTFQVNLAQRLTAEQPCAADELYLALRAANPAPQSGFYDGGTFQVLSSSPEGFLQIRERRVVTRPIKGTRRRTGDRKLDQALAEEMLASEKERAENIMIVDLMRNDLSRVCTDHSVTVSKLCELESYEFVQHLVSVVEAELSQGVSIVDCLRACFPGGSVTGAPKIEAMKTIARLEPNPRGPYCGSMGYISCSGDADFNILIRTMTATDEVLQIPVGGGITARSHPADEESETWTKAQGMLRAIGANWSSGSARLVLSPKG</sequence>
<proteinExistence type="predicted"/>
<evidence type="ECO:0000313" key="4">
    <source>
        <dbReference type="EMBL" id="MDM4016009.1"/>
    </source>
</evidence>
<feature type="domain" description="Chorismate-utilising enzyme C-terminal" evidence="2">
    <location>
        <begin position="242"/>
        <end position="493"/>
    </location>
</feature>
<accession>A0ABT7PI87</accession>
<comment type="caution">
    <text evidence="4">The sequence shown here is derived from an EMBL/GenBank/DDBJ whole genome shotgun (WGS) entry which is preliminary data.</text>
</comment>
<dbReference type="InterPro" id="IPR019999">
    <property type="entry name" value="Anth_synth_I-like"/>
</dbReference>
<dbReference type="Pfam" id="PF04715">
    <property type="entry name" value="Anth_synt_I_N"/>
    <property type="match status" value="1"/>
</dbReference>
<dbReference type="PRINTS" id="PR00095">
    <property type="entry name" value="ANTSNTHASEI"/>
</dbReference>
<dbReference type="EMBL" id="JASZZN010000007">
    <property type="protein sequence ID" value="MDM4016009.1"/>
    <property type="molecule type" value="Genomic_DNA"/>
</dbReference>
<feature type="region of interest" description="Disordered" evidence="1">
    <location>
        <begin position="207"/>
        <end position="229"/>
    </location>
</feature>
<evidence type="ECO:0000313" key="5">
    <source>
        <dbReference type="Proteomes" id="UP001239462"/>
    </source>
</evidence>
<evidence type="ECO:0000256" key="1">
    <source>
        <dbReference type="SAM" id="MobiDB-lite"/>
    </source>
</evidence>
<protein>
    <submittedName>
        <fullName evidence="4">Anthranilate synthase component I family protein</fullName>
    </submittedName>
</protein>
<reference evidence="4 5" key="1">
    <citation type="submission" date="2023-06" db="EMBL/GenBank/DDBJ databases">
        <title>Roseiconus lacunae JC819 isolated from Gulf of Mannar region, Tamil Nadu.</title>
        <authorList>
            <person name="Pk S."/>
            <person name="Ch S."/>
            <person name="Ch V.R."/>
        </authorList>
    </citation>
    <scope>NUCLEOTIDE SEQUENCE [LARGE SCALE GENOMIC DNA]</scope>
    <source>
        <strain evidence="4 5">JC819</strain>
    </source>
</reference>
<organism evidence="4 5">
    <name type="scientific">Roseiconus lacunae</name>
    <dbReference type="NCBI Taxonomy" id="2605694"/>
    <lineage>
        <taxon>Bacteria</taxon>
        <taxon>Pseudomonadati</taxon>
        <taxon>Planctomycetota</taxon>
        <taxon>Planctomycetia</taxon>
        <taxon>Pirellulales</taxon>
        <taxon>Pirellulaceae</taxon>
        <taxon>Roseiconus</taxon>
    </lineage>
</organism>
<dbReference type="Pfam" id="PF00425">
    <property type="entry name" value="Chorismate_bind"/>
    <property type="match status" value="1"/>
</dbReference>